<keyword evidence="2 12" id="KW-0813">Transport</keyword>
<organism evidence="14 15">
    <name type="scientific">Paracoccus homiensis</name>
    <dbReference type="NCBI Taxonomy" id="364199"/>
    <lineage>
        <taxon>Bacteria</taxon>
        <taxon>Pseudomonadati</taxon>
        <taxon>Pseudomonadota</taxon>
        <taxon>Alphaproteobacteria</taxon>
        <taxon>Rhodobacterales</taxon>
        <taxon>Paracoccaceae</taxon>
        <taxon>Paracoccus</taxon>
    </lineage>
</organism>
<evidence type="ECO:0000256" key="3">
    <source>
        <dbReference type="ARBA" id="ARBA00022475"/>
    </source>
</evidence>
<dbReference type="GO" id="GO:0006605">
    <property type="term" value="P:protein targeting"/>
    <property type="evidence" value="ECO:0007669"/>
    <property type="project" value="UniProtKB-UniRule"/>
</dbReference>
<keyword evidence="4 12" id="KW-0812">Transmembrane</keyword>
<dbReference type="Pfam" id="PF07549">
    <property type="entry name" value="Sec_GG"/>
    <property type="match status" value="1"/>
</dbReference>
<dbReference type="NCBIfam" id="TIGR00966">
    <property type="entry name" value="transloc_SecF"/>
    <property type="match status" value="1"/>
</dbReference>
<feature type="transmembrane region" description="Helical" evidence="12">
    <location>
        <begin position="21"/>
        <end position="43"/>
    </location>
</feature>
<dbReference type="InterPro" id="IPR022646">
    <property type="entry name" value="SecD/SecF_CS"/>
</dbReference>
<evidence type="ECO:0000256" key="6">
    <source>
        <dbReference type="ARBA" id="ARBA00022989"/>
    </source>
</evidence>
<dbReference type="InterPro" id="IPR022813">
    <property type="entry name" value="SecD/SecF_arch_bac"/>
</dbReference>
<evidence type="ECO:0000256" key="10">
    <source>
        <dbReference type="ARBA" id="ARBA00060856"/>
    </source>
</evidence>
<dbReference type="PRINTS" id="PR01755">
    <property type="entry name" value="SECFTRNLCASE"/>
</dbReference>
<sequence length="326" mass="35706">MAFRLKLVPSETRIDFFRWQFLTFGLSSVLMVGSIICLLVFGLNFGIDFRGGTTIRTESTQAVDVGAYRDALQTLDLGDVAITQVFDPNFDADQHVAQVRISAQDGAESVTPATINAVEAALQQVDPDITFPSVESVGPKVSGELIQTAIYAVLASLVAISIYIWLRFEWQFAIGAIVSLAHDVLITMGVFALFQIKFDLTTIAALLTIVGYSINDTVVVFDRLRENLMKYKKKPLRELMNLSVNETLSRTVMTSGTTLVALIALLVLGGDVIRGFVFAITFGILIGTYSSVYVAKNFVLWLGVKRDWSKKDPKQDASPFSGAEAP</sequence>
<dbReference type="PANTHER" id="PTHR30081">
    <property type="entry name" value="PROTEIN-EXPORT MEMBRANE PROTEIN SEC"/>
    <property type="match status" value="1"/>
</dbReference>
<dbReference type="NCBIfam" id="TIGR00916">
    <property type="entry name" value="2A0604s01"/>
    <property type="match status" value="1"/>
</dbReference>
<feature type="transmembrane region" description="Helical" evidence="12">
    <location>
        <begin position="276"/>
        <end position="304"/>
    </location>
</feature>
<evidence type="ECO:0000256" key="7">
    <source>
        <dbReference type="ARBA" id="ARBA00023010"/>
    </source>
</evidence>
<gene>
    <name evidence="12" type="primary">secF</name>
    <name evidence="14" type="ORF">SAMN04489858_10330</name>
</gene>
<protein>
    <recommendedName>
        <fullName evidence="12">Protein-export membrane protein SecF</fullName>
    </recommendedName>
</protein>
<evidence type="ECO:0000256" key="4">
    <source>
        <dbReference type="ARBA" id="ARBA00022692"/>
    </source>
</evidence>
<keyword evidence="15" id="KW-1185">Reference proteome</keyword>
<keyword evidence="8 12" id="KW-0472">Membrane</keyword>
<dbReference type="AlphaFoldDB" id="A0A1I0BQH3"/>
<dbReference type="Pfam" id="PF02355">
    <property type="entry name" value="SecD_SecF_C"/>
    <property type="match status" value="1"/>
</dbReference>
<evidence type="ECO:0000256" key="5">
    <source>
        <dbReference type="ARBA" id="ARBA00022927"/>
    </source>
</evidence>
<evidence type="ECO:0000256" key="8">
    <source>
        <dbReference type="ARBA" id="ARBA00023136"/>
    </source>
</evidence>
<evidence type="ECO:0000256" key="12">
    <source>
        <dbReference type="HAMAP-Rule" id="MF_01464"/>
    </source>
</evidence>
<dbReference type="PANTHER" id="PTHR30081:SF8">
    <property type="entry name" value="PROTEIN TRANSLOCASE SUBUNIT SECF"/>
    <property type="match status" value="1"/>
</dbReference>
<evidence type="ECO:0000256" key="9">
    <source>
        <dbReference type="ARBA" id="ARBA00059018"/>
    </source>
</evidence>
<reference evidence="14 15" key="1">
    <citation type="submission" date="2016-10" db="EMBL/GenBank/DDBJ databases">
        <authorList>
            <person name="de Groot N.N."/>
        </authorList>
    </citation>
    <scope>NUCLEOTIDE SEQUENCE [LARGE SCALE GENOMIC DNA]</scope>
    <source>
        <strain evidence="14 15">DSM 17862</strain>
    </source>
</reference>
<dbReference type="GO" id="GO:0043952">
    <property type="term" value="P:protein transport by the Sec complex"/>
    <property type="evidence" value="ECO:0007669"/>
    <property type="project" value="UniProtKB-UniRule"/>
</dbReference>
<dbReference type="Proteomes" id="UP000199180">
    <property type="component" value="Unassembled WGS sequence"/>
</dbReference>
<dbReference type="EMBL" id="FOHO01000003">
    <property type="protein sequence ID" value="SET09276.1"/>
    <property type="molecule type" value="Genomic_DNA"/>
</dbReference>
<comment type="function">
    <text evidence="9 12">Part of the Sec protein translocase complex. Interacts with the SecYEG preprotein conducting channel. SecDF uses the proton motive force (PMF) to complete protein translocation after the ATP-dependent function of SecA.</text>
</comment>
<comment type="subunit">
    <text evidence="12">Forms a complex with SecD. Part of the essential Sec protein translocation apparatus which comprises SecA, SecYEG and auxiliary proteins SecDF-YajC and YidC.</text>
</comment>
<feature type="transmembrane region" description="Helical" evidence="12">
    <location>
        <begin position="145"/>
        <end position="166"/>
    </location>
</feature>
<comment type="subcellular location">
    <subcellularLocation>
        <location evidence="1 12">Cell membrane</location>
        <topology evidence="1 12">Multi-pass membrane protein</topology>
    </subcellularLocation>
</comment>
<dbReference type="FunFam" id="1.20.1640.10:FF:000024">
    <property type="entry name" value="Multifunctional fusion protein"/>
    <property type="match status" value="1"/>
</dbReference>
<dbReference type="OrthoDB" id="9774769at2"/>
<dbReference type="HAMAP" id="MF_01464_B">
    <property type="entry name" value="SecF_B"/>
    <property type="match status" value="1"/>
</dbReference>
<feature type="transmembrane region" description="Helical" evidence="12">
    <location>
        <begin position="200"/>
        <end position="221"/>
    </location>
</feature>
<dbReference type="STRING" id="364199.SAMN04489858_10330"/>
<dbReference type="SUPFAM" id="SSF82866">
    <property type="entry name" value="Multidrug efflux transporter AcrB transmembrane domain"/>
    <property type="match status" value="1"/>
</dbReference>
<feature type="transmembrane region" description="Helical" evidence="12">
    <location>
        <begin position="242"/>
        <end position="270"/>
    </location>
</feature>
<evidence type="ECO:0000256" key="2">
    <source>
        <dbReference type="ARBA" id="ARBA00022448"/>
    </source>
</evidence>
<keyword evidence="7 12" id="KW-0811">Translocation</keyword>
<dbReference type="InterPro" id="IPR055344">
    <property type="entry name" value="SecD_SecF_C_bact"/>
</dbReference>
<evidence type="ECO:0000313" key="14">
    <source>
        <dbReference type="EMBL" id="SET09276.1"/>
    </source>
</evidence>
<proteinExistence type="inferred from homology"/>
<dbReference type="GO" id="GO:0015450">
    <property type="term" value="F:protein-transporting ATPase activity"/>
    <property type="evidence" value="ECO:0007669"/>
    <property type="project" value="InterPro"/>
</dbReference>
<keyword evidence="6 12" id="KW-1133">Transmembrane helix</keyword>
<accession>A0A1I0BQH3</accession>
<evidence type="ECO:0000259" key="13">
    <source>
        <dbReference type="Pfam" id="PF02355"/>
    </source>
</evidence>
<evidence type="ECO:0000256" key="11">
    <source>
        <dbReference type="ARBA" id="ARBA00061053"/>
    </source>
</evidence>
<evidence type="ECO:0000313" key="15">
    <source>
        <dbReference type="Proteomes" id="UP000199180"/>
    </source>
</evidence>
<comment type="similarity">
    <text evidence="11">In the N-terminal section; belongs to the SecD/SecF family. SecD subfamily.</text>
</comment>
<dbReference type="GO" id="GO:0065002">
    <property type="term" value="P:intracellular protein transmembrane transport"/>
    <property type="evidence" value="ECO:0007669"/>
    <property type="project" value="UniProtKB-UniRule"/>
</dbReference>
<name>A0A1I0BQH3_9RHOB</name>
<dbReference type="InterPro" id="IPR005665">
    <property type="entry name" value="SecF_bac"/>
</dbReference>
<dbReference type="InterPro" id="IPR022645">
    <property type="entry name" value="SecD/SecF_bac"/>
</dbReference>
<dbReference type="RefSeq" id="WP_090732948.1">
    <property type="nucleotide sequence ID" value="NZ_FOHO01000003.1"/>
</dbReference>
<evidence type="ECO:0000256" key="1">
    <source>
        <dbReference type="ARBA" id="ARBA00004651"/>
    </source>
</evidence>
<comment type="similarity">
    <text evidence="10">In the C-terminal section; belongs to the SecD/SecF family. SecF subfamily.</text>
</comment>
<keyword evidence="5 12" id="KW-0653">Protein transport</keyword>
<dbReference type="Gene3D" id="1.20.1640.10">
    <property type="entry name" value="Multidrug efflux transporter AcrB transmembrane domain"/>
    <property type="match status" value="1"/>
</dbReference>
<feature type="domain" description="Protein export membrane protein SecD/SecF C-terminal" evidence="13">
    <location>
        <begin position="118"/>
        <end position="303"/>
    </location>
</feature>
<comment type="similarity">
    <text evidence="12">Belongs to the SecD/SecF family. SecF subfamily.</text>
</comment>
<feature type="transmembrane region" description="Helical" evidence="12">
    <location>
        <begin position="173"/>
        <end position="194"/>
    </location>
</feature>
<dbReference type="InterPro" id="IPR048634">
    <property type="entry name" value="SecD_SecF_C"/>
</dbReference>
<dbReference type="GO" id="GO:0005886">
    <property type="term" value="C:plasma membrane"/>
    <property type="evidence" value="ECO:0007669"/>
    <property type="project" value="UniProtKB-SubCell"/>
</dbReference>
<keyword evidence="3 12" id="KW-1003">Cell membrane</keyword>